<dbReference type="GeneID" id="1442583"/>
<gene>
    <name evidence="1" type="ORF">HA331_02920</name>
</gene>
<evidence type="ECO:0000313" key="2">
    <source>
        <dbReference type="Proteomes" id="UP000617544"/>
    </source>
</evidence>
<name>A0A832T985_PYRHR</name>
<sequence>MKKAGILLIAAILIVSFAVVHYPLGQADIENNIILFYEPFAVIEENVTLELKAGYNEIPINCNLGTPLVLSKEVDFIGLKDVYSQDIFGVPLGSEVNIALQNKLQISGVLKGYKEGFLLVQRGNSLVLVNPNEIAYISVSRIPESPRKIILYTEKSGEHNLTLICRVNGIKWDVNYYLILKENKAKVQGFATIENPLQLEFRGKGYLVTGDIGEYEGSKVTIKPEVAEPSSYIKQEHITLFPLGSIEIEKESKTTIKIVEENVKWERGYLYESWPYREEGPVYEFIRFKTEMPLPPGNVKIFREHNGSLVLISQNRIEQKAAGDFVEIKLGREYELKGKTRVLQVLKSNGKTRYKVEISLENLGDKPREVLIKHYKAGVILYSTIKPIEETANYVLMKVKVEPKSEKKIIIEYEM</sequence>
<proteinExistence type="predicted"/>
<dbReference type="PANTHER" id="PTHR38075:SF1">
    <property type="entry name" value="DUF4139 DOMAIN-CONTAINING PROTEIN"/>
    <property type="match status" value="1"/>
</dbReference>
<dbReference type="OMA" id="PYREEGP"/>
<accession>A0A832T985</accession>
<protein>
    <submittedName>
        <fullName evidence="1">DUF4139 domain-containing protein</fullName>
    </submittedName>
</protein>
<reference evidence="1" key="1">
    <citation type="journal article" date="2020" name="bioRxiv">
        <title>A rank-normalized archaeal taxonomy based on genome phylogeny resolves widespread incomplete and uneven classifications.</title>
        <authorList>
            <person name="Rinke C."/>
            <person name="Chuvochina M."/>
            <person name="Mussig A.J."/>
            <person name="Chaumeil P.-A."/>
            <person name="Waite D.W."/>
            <person name="Whitman W.B."/>
            <person name="Parks D.H."/>
            <person name="Hugenholtz P."/>
        </authorList>
    </citation>
    <scope>NUCLEOTIDE SEQUENCE</scope>
    <source>
        <strain evidence="1">UBA8834</strain>
    </source>
</reference>
<dbReference type="RefSeq" id="WP_010885802.1">
    <property type="nucleotide sequence ID" value="NZ_DUJN01000002.1"/>
</dbReference>
<dbReference type="SMR" id="A0A832T985"/>
<dbReference type="AlphaFoldDB" id="A0A832T985"/>
<dbReference type="Proteomes" id="UP000617544">
    <property type="component" value="Unassembled WGS sequence"/>
</dbReference>
<dbReference type="EMBL" id="DUJN01000002">
    <property type="protein sequence ID" value="HII60703.1"/>
    <property type="molecule type" value="Genomic_DNA"/>
</dbReference>
<dbReference type="PANTHER" id="PTHR38075">
    <property type="entry name" value="DUF4139 DOMAIN-CONTAINING PROTEIN"/>
    <property type="match status" value="1"/>
</dbReference>
<comment type="caution">
    <text evidence="1">The sequence shown here is derived from an EMBL/GenBank/DDBJ whole genome shotgun (WGS) entry which is preliminary data.</text>
</comment>
<organism evidence="1 2">
    <name type="scientific">Pyrococcus horikoshii</name>
    <dbReference type="NCBI Taxonomy" id="53953"/>
    <lineage>
        <taxon>Archaea</taxon>
        <taxon>Methanobacteriati</taxon>
        <taxon>Methanobacteriota</taxon>
        <taxon>Thermococci</taxon>
        <taxon>Thermococcales</taxon>
        <taxon>Thermococcaceae</taxon>
        <taxon>Pyrococcus</taxon>
    </lineage>
</organism>
<evidence type="ECO:0000313" key="1">
    <source>
        <dbReference type="EMBL" id="HII60703.1"/>
    </source>
</evidence>